<dbReference type="Proteomes" id="UP001305647">
    <property type="component" value="Unassembled WGS sequence"/>
</dbReference>
<keyword evidence="3" id="KW-1185">Reference proteome</keyword>
<evidence type="ECO:0000313" key="3">
    <source>
        <dbReference type="Proteomes" id="UP001305647"/>
    </source>
</evidence>
<dbReference type="AlphaFoldDB" id="A0AAN6Q673"/>
<organism evidence="2 3">
    <name type="scientific">Parathielavia hyrcaniae</name>
    <dbReference type="NCBI Taxonomy" id="113614"/>
    <lineage>
        <taxon>Eukaryota</taxon>
        <taxon>Fungi</taxon>
        <taxon>Dikarya</taxon>
        <taxon>Ascomycota</taxon>
        <taxon>Pezizomycotina</taxon>
        <taxon>Sordariomycetes</taxon>
        <taxon>Sordariomycetidae</taxon>
        <taxon>Sordariales</taxon>
        <taxon>Chaetomiaceae</taxon>
        <taxon>Parathielavia</taxon>
    </lineage>
</organism>
<feature type="region of interest" description="Disordered" evidence="1">
    <location>
        <begin position="108"/>
        <end position="152"/>
    </location>
</feature>
<accession>A0AAN6Q673</accession>
<gene>
    <name evidence="2" type="ORF">N658DRAFT_250272</name>
</gene>
<dbReference type="EMBL" id="MU863627">
    <property type="protein sequence ID" value="KAK4104310.1"/>
    <property type="molecule type" value="Genomic_DNA"/>
</dbReference>
<reference evidence="2" key="2">
    <citation type="submission" date="2023-05" db="EMBL/GenBank/DDBJ databases">
        <authorList>
            <consortium name="Lawrence Berkeley National Laboratory"/>
            <person name="Steindorff A."/>
            <person name="Hensen N."/>
            <person name="Bonometti L."/>
            <person name="Westerberg I."/>
            <person name="Brannstrom I.O."/>
            <person name="Guillou S."/>
            <person name="Cros-Aarteil S."/>
            <person name="Calhoun S."/>
            <person name="Haridas S."/>
            <person name="Kuo A."/>
            <person name="Mondo S."/>
            <person name="Pangilinan J."/>
            <person name="Riley R."/>
            <person name="Labutti K."/>
            <person name="Andreopoulos B."/>
            <person name="Lipzen A."/>
            <person name="Chen C."/>
            <person name="Yanf M."/>
            <person name="Daum C."/>
            <person name="Ng V."/>
            <person name="Clum A."/>
            <person name="Ohm R."/>
            <person name="Martin F."/>
            <person name="Silar P."/>
            <person name="Natvig D."/>
            <person name="Lalanne C."/>
            <person name="Gautier V."/>
            <person name="Ament-Velasquez S.L."/>
            <person name="Kruys A."/>
            <person name="Hutchinson M.I."/>
            <person name="Powell A.J."/>
            <person name="Barry K."/>
            <person name="Miller A.N."/>
            <person name="Grigoriev I.V."/>
            <person name="Debuchy R."/>
            <person name="Gladieux P."/>
            <person name="Thoren M.H."/>
            <person name="Johannesson H."/>
        </authorList>
    </citation>
    <scope>NUCLEOTIDE SEQUENCE</scope>
    <source>
        <strain evidence="2">CBS 757.83</strain>
    </source>
</reference>
<protein>
    <submittedName>
        <fullName evidence="2">Uncharacterized protein</fullName>
    </submittedName>
</protein>
<reference evidence="2" key="1">
    <citation type="journal article" date="2023" name="Mol. Phylogenet. Evol.">
        <title>Genome-scale phylogeny and comparative genomics of the fungal order Sordariales.</title>
        <authorList>
            <person name="Hensen N."/>
            <person name="Bonometti L."/>
            <person name="Westerberg I."/>
            <person name="Brannstrom I.O."/>
            <person name="Guillou S."/>
            <person name="Cros-Aarteil S."/>
            <person name="Calhoun S."/>
            <person name="Haridas S."/>
            <person name="Kuo A."/>
            <person name="Mondo S."/>
            <person name="Pangilinan J."/>
            <person name="Riley R."/>
            <person name="LaButti K."/>
            <person name="Andreopoulos B."/>
            <person name="Lipzen A."/>
            <person name="Chen C."/>
            <person name="Yan M."/>
            <person name="Daum C."/>
            <person name="Ng V."/>
            <person name="Clum A."/>
            <person name="Steindorff A."/>
            <person name="Ohm R.A."/>
            <person name="Martin F."/>
            <person name="Silar P."/>
            <person name="Natvig D.O."/>
            <person name="Lalanne C."/>
            <person name="Gautier V."/>
            <person name="Ament-Velasquez S.L."/>
            <person name="Kruys A."/>
            <person name="Hutchinson M.I."/>
            <person name="Powell A.J."/>
            <person name="Barry K."/>
            <person name="Miller A.N."/>
            <person name="Grigoriev I.V."/>
            <person name="Debuchy R."/>
            <person name="Gladieux P."/>
            <person name="Hiltunen Thoren M."/>
            <person name="Johannesson H."/>
        </authorList>
    </citation>
    <scope>NUCLEOTIDE SEQUENCE</scope>
    <source>
        <strain evidence="2">CBS 757.83</strain>
    </source>
</reference>
<comment type="caution">
    <text evidence="2">The sequence shown here is derived from an EMBL/GenBank/DDBJ whole genome shotgun (WGS) entry which is preliminary data.</text>
</comment>
<sequence>MVKGRTPDSTAYFRMSAQLKRESRHILCNGRAACRPICRAKLIGIHSGSSYVAQTAKASSRATMTRYLGLLSQGTDLPDQCHKVGGLHHPPVPGARTCSLPRQVHTLRAASQRPDSREQSFDSSTLLTLHPRPNPWSPVSSLQEVPVHSNTF</sequence>
<evidence type="ECO:0000256" key="1">
    <source>
        <dbReference type="SAM" id="MobiDB-lite"/>
    </source>
</evidence>
<feature type="compositionally biased region" description="Polar residues" evidence="1">
    <location>
        <begin position="137"/>
        <end position="152"/>
    </location>
</feature>
<evidence type="ECO:0000313" key="2">
    <source>
        <dbReference type="EMBL" id="KAK4104310.1"/>
    </source>
</evidence>
<name>A0AAN6Q673_9PEZI</name>
<proteinExistence type="predicted"/>